<proteinExistence type="predicted"/>
<evidence type="ECO:0000256" key="1">
    <source>
        <dbReference type="SAM" id="Coils"/>
    </source>
</evidence>
<dbReference type="PANTHER" id="PTHR36607">
    <property type="entry name" value="1,2-DIHYDROXY-3-KETO-5-METHYLTHIOPENTENE DIOXYGENASE 4"/>
    <property type="match status" value="1"/>
</dbReference>
<gene>
    <name evidence="2" type="ORF">Sradi_1547500</name>
</gene>
<feature type="coiled-coil region" evidence="1">
    <location>
        <begin position="748"/>
        <end position="775"/>
    </location>
</feature>
<evidence type="ECO:0000313" key="2">
    <source>
        <dbReference type="EMBL" id="KAL0413458.1"/>
    </source>
</evidence>
<accession>A0AAW2U8K9</accession>
<reference evidence="2" key="2">
    <citation type="journal article" date="2024" name="Plant">
        <title>Genomic evolution and insights into agronomic trait innovations of Sesamum species.</title>
        <authorList>
            <person name="Miao H."/>
            <person name="Wang L."/>
            <person name="Qu L."/>
            <person name="Liu H."/>
            <person name="Sun Y."/>
            <person name="Le M."/>
            <person name="Wang Q."/>
            <person name="Wei S."/>
            <person name="Zheng Y."/>
            <person name="Lin W."/>
            <person name="Duan Y."/>
            <person name="Cao H."/>
            <person name="Xiong S."/>
            <person name="Wang X."/>
            <person name="Wei L."/>
            <person name="Li C."/>
            <person name="Ma Q."/>
            <person name="Ju M."/>
            <person name="Zhao R."/>
            <person name="Li G."/>
            <person name="Mu C."/>
            <person name="Tian Q."/>
            <person name="Mei H."/>
            <person name="Zhang T."/>
            <person name="Gao T."/>
            <person name="Zhang H."/>
        </authorList>
    </citation>
    <scope>NUCLEOTIDE SEQUENCE</scope>
    <source>
        <strain evidence="2">G02</strain>
    </source>
</reference>
<comment type="caution">
    <text evidence="2">The sequence shown here is derived from an EMBL/GenBank/DDBJ whole genome shotgun (WGS) entry which is preliminary data.</text>
</comment>
<protein>
    <recommendedName>
        <fullName evidence="3">Aminotransferase-like plant mobile domain-containing protein</fullName>
    </recommendedName>
</protein>
<organism evidence="2">
    <name type="scientific">Sesamum radiatum</name>
    <name type="common">Black benniseed</name>
    <dbReference type="NCBI Taxonomy" id="300843"/>
    <lineage>
        <taxon>Eukaryota</taxon>
        <taxon>Viridiplantae</taxon>
        <taxon>Streptophyta</taxon>
        <taxon>Embryophyta</taxon>
        <taxon>Tracheophyta</taxon>
        <taxon>Spermatophyta</taxon>
        <taxon>Magnoliopsida</taxon>
        <taxon>eudicotyledons</taxon>
        <taxon>Gunneridae</taxon>
        <taxon>Pentapetalae</taxon>
        <taxon>asterids</taxon>
        <taxon>lamiids</taxon>
        <taxon>Lamiales</taxon>
        <taxon>Pedaliaceae</taxon>
        <taxon>Sesamum</taxon>
    </lineage>
</organism>
<reference evidence="2" key="1">
    <citation type="submission" date="2020-06" db="EMBL/GenBank/DDBJ databases">
        <authorList>
            <person name="Li T."/>
            <person name="Hu X."/>
            <person name="Zhang T."/>
            <person name="Song X."/>
            <person name="Zhang H."/>
            <person name="Dai N."/>
            <person name="Sheng W."/>
            <person name="Hou X."/>
            <person name="Wei L."/>
        </authorList>
    </citation>
    <scope>NUCLEOTIDE SEQUENCE</scope>
    <source>
        <strain evidence="2">G02</strain>
        <tissue evidence="2">Leaf</tissue>
    </source>
</reference>
<dbReference type="AlphaFoldDB" id="A0AAW2U8K9"/>
<evidence type="ECO:0008006" key="3">
    <source>
        <dbReference type="Google" id="ProtNLM"/>
    </source>
</evidence>
<name>A0AAW2U8K9_SESRA</name>
<keyword evidence="1" id="KW-0175">Coiled coil</keyword>
<dbReference type="PANTHER" id="PTHR36607:SF20">
    <property type="entry name" value="AMINOTRANSFERASE-LIKE PLANT MOBILE DOMAIN-CONTAINING PROTEIN"/>
    <property type="match status" value="1"/>
</dbReference>
<sequence length="807" mass="91520">MILAVYAPLVGGRNVSPWPRLTNSFYLDKWSQEVSLSKSIKAWTLRATHHELPRHQQSNDLAPLRTLGRSIVEGDAKWDGDPQFTGEFHYTKGYWEWTEDVHSRCGKRLRLINVYDAIYASLFTYDHNSDIIKALSISLWDLHDLAGLPVTGCLYDEVVPSALELTGADEKGGRFIPRSSKYLLYAYHLLQGADDDRCSNVSIDKWVKFWSKKTIKYHLSRKEKKTVRPRSTHNPLGDITTHKRWSIAEEALLEKLCIKGNLKEEVYLAAYLALHVHSPRQGCLNTVATSSRPTRASPSFSVHFVYAWLAFYFKTHYPIWQGLRGPKMTIFSGEGSAKYYNPQEARKRIHKAKFVSWACNIIVKNRPFKFVDNGDAEELDHNFFVAIRSSYLTLRQGDKFIIEPYSPHRFGRQFGYFQDVLGTLKYDTRAASLEEGLRYWHLCILSKSSSKAWLPGLPTNAKKFCSPKLPKIILKRKKYGDNQVDGGENNLSPVPVPPIVIKSNSQAEVVENEKGFSHNLADSDSSNKDRHWKRQKKELTPLKAVEASALRSPSADFVAQLEDEIQSVDANEEFETSHSWTTTPPPPPFGMGLNGKQLPQPPAVSVFEGESFLFNHQKEFLQKLWSDLLVKISNTPVDFLSSIEDDVYLILESIKSFQKFDIAKVEESLNTFFVKVRAYDEARSLSSHKLSQSLHAQRLKEDEDRLQEVEAKASEGASKAQSIMEELEQVEKGIVALKGRRTSLFAALKGQKQLNHDAQAKVNEIKENVATLKNTAPLDDAIVEDLGSSKANIENLKEDLKSLNPFA</sequence>
<dbReference type="EMBL" id="JACGWJ010000006">
    <property type="protein sequence ID" value="KAL0413458.1"/>
    <property type="molecule type" value="Genomic_DNA"/>
</dbReference>